<dbReference type="EMBL" id="CP104064">
    <property type="protein sequence ID" value="WAH35971.1"/>
    <property type="molecule type" value="Genomic_DNA"/>
</dbReference>
<keyword evidence="4" id="KW-1185">Reference proteome</keyword>
<reference evidence="3" key="1">
    <citation type="submission" date="2022-08" db="EMBL/GenBank/DDBJ databases">
        <title>Alicyclobacillus dauci DSM2870, complete genome.</title>
        <authorList>
            <person name="Wang Q."/>
            <person name="Cai R."/>
            <person name="Wang Z."/>
        </authorList>
    </citation>
    <scope>NUCLEOTIDE SEQUENCE</scope>
    <source>
        <strain evidence="3">DSM 28700</strain>
    </source>
</reference>
<feature type="signal peptide" evidence="1">
    <location>
        <begin position="1"/>
        <end position="27"/>
    </location>
</feature>
<keyword evidence="3" id="KW-0326">Glycosidase</keyword>
<evidence type="ECO:0000259" key="2">
    <source>
        <dbReference type="Pfam" id="PF09992"/>
    </source>
</evidence>
<keyword evidence="1" id="KW-0732">Signal</keyword>
<dbReference type="Proteomes" id="UP001164803">
    <property type="component" value="Chromosome"/>
</dbReference>
<feature type="domain" description="Phosphodiester glycosidase" evidence="2">
    <location>
        <begin position="223"/>
        <end position="354"/>
    </location>
</feature>
<protein>
    <submittedName>
        <fullName evidence="3">Phosphodiester glycosidase family protein</fullName>
    </submittedName>
</protein>
<evidence type="ECO:0000256" key="1">
    <source>
        <dbReference type="SAM" id="SignalP"/>
    </source>
</evidence>
<dbReference type="PANTHER" id="PTHR40446:SF2">
    <property type="entry name" value="N-ACETYLGLUCOSAMINE-1-PHOSPHODIESTER ALPHA-N-ACETYLGLUCOSAMINIDASE"/>
    <property type="match status" value="1"/>
</dbReference>
<dbReference type="RefSeq" id="WP_268043264.1">
    <property type="nucleotide sequence ID" value="NZ_CP104064.1"/>
</dbReference>
<accession>A0ABY6YZG0</accession>
<sequence length="357" mass="37755">MVRNKHIALGMTVACGTILALSPTVSASPKPSWQQAVSSHHAVVDGQPVNWVSINVHNPHVSVRPVVANNTFGTTSSLASMANSVGAIAAINGTFFNSWSNRFPTGAIEINGQFQNDSQGTILGIGQKGQLVMTRAKESLSVEVHDDTNPISQLWPWYLNVPSTNSDRVSVLTSYFGKTTKDKTANVVTVQHNTVQGIHKGVTPIPVGGYAVEIGSGSASLLDRIHVGDPVNFSVSVQSLDGHSIDFSQYPNAIGAGPMIVDNKQIVLNPKLEGFTDPVLLNTNTLRSFVGIDSSGNLILGTIHSATLSTEAKIAHSLGLKQAMNLDGGSSTGLYFNGTYVTRPGRNLATALVVSYK</sequence>
<name>A0ABY6YZG0_9BACL</name>
<feature type="chain" id="PRO_5046211543" evidence="1">
    <location>
        <begin position="28"/>
        <end position="357"/>
    </location>
</feature>
<evidence type="ECO:0000313" key="3">
    <source>
        <dbReference type="EMBL" id="WAH35971.1"/>
    </source>
</evidence>
<organism evidence="3 4">
    <name type="scientific">Alicyclobacillus dauci</name>
    <dbReference type="NCBI Taxonomy" id="1475485"/>
    <lineage>
        <taxon>Bacteria</taxon>
        <taxon>Bacillati</taxon>
        <taxon>Bacillota</taxon>
        <taxon>Bacilli</taxon>
        <taxon>Bacillales</taxon>
        <taxon>Alicyclobacillaceae</taxon>
        <taxon>Alicyclobacillus</taxon>
    </lineage>
</organism>
<dbReference type="InterPro" id="IPR018711">
    <property type="entry name" value="NAGPA"/>
</dbReference>
<dbReference type="Pfam" id="PF09992">
    <property type="entry name" value="NAGPA"/>
    <property type="match status" value="1"/>
</dbReference>
<dbReference type="GO" id="GO:0016798">
    <property type="term" value="F:hydrolase activity, acting on glycosyl bonds"/>
    <property type="evidence" value="ECO:0007669"/>
    <property type="project" value="UniProtKB-KW"/>
</dbReference>
<keyword evidence="3" id="KW-0378">Hydrolase</keyword>
<evidence type="ECO:0000313" key="4">
    <source>
        <dbReference type="Proteomes" id="UP001164803"/>
    </source>
</evidence>
<proteinExistence type="predicted"/>
<gene>
    <name evidence="3" type="ORF">NZD86_17130</name>
</gene>
<dbReference type="PANTHER" id="PTHR40446">
    <property type="entry name" value="N-ACETYLGLUCOSAMINE-1-PHOSPHODIESTER ALPHA-N-ACETYLGLUCOSAMINIDASE"/>
    <property type="match status" value="1"/>
</dbReference>